<sequence>MRNRHRNLIAALLVLATPALASAQEPAAPAPRTLVVTGTGEATMKPDLAIASFTVLRSAETARAALDQANAAMSEVTAGMRELGAEDRDLQTSGFSIVPQYRYDNQRPDGVQTPPTIVGYEVRNTLTVRVRDIAKLGEILDRAVTLGVNQGGDINFDVSEPRKARDAARKNAVADAAATAELLAEAAGVTLGPVREISEDLGVVPPMPLNRSMKMMAAEAAPSVVPVETGENLFSASVRMVYDISD</sequence>
<gene>
    <name evidence="1" type="ORF">LCGC14_0519060</name>
</gene>
<dbReference type="Gene3D" id="3.30.110.170">
    <property type="entry name" value="Protein of unknown function (DUF541), domain 1"/>
    <property type="match status" value="1"/>
</dbReference>
<accession>A0A0F9UKJ8</accession>
<dbReference type="EMBL" id="LAZR01000648">
    <property type="protein sequence ID" value="KKN61746.1"/>
    <property type="molecule type" value="Genomic_DNA"/>
</dbReference>
<comment type="caution">
    <text evidence="1">The sequence shown here is derived from an EMBL/GenBank/DDBJ whole genome shotgun (WGS) entry which is preliminary data.</text>
</comment>
<protein>
    <recommendedName>
        <fullName evidence="2">26 kDa periplasmic immunogenic protein</fullName>
    </recommendedName>
</protein>
<dbReference type="AlphaFoldDB" id="A0A0F9UKJ8"/>
<dbReference type="InterPro" id="IPR007497">
    <property type="entry name" value="SIMPL/DUF541"/>
</dbReference>
<dbReference type="PANTHER" id="PTHR34387:SF1">
    <property type="entry name" value="PERIPLASMIC IMMUNOGENIC PROTEIN"/>
    <property type="match status" value="1"/>
</dbReference>
<dbReference type="Gene3D" id="3.30.70.2970">
    <property type="entry name" value="Protein of unknown function (DUF541), domain 2"/>
    <property type="match status" value="1"/>
</dbReference>
<proteinExistence type="predicted"/>
<evidence type="ECO:0000313" key="1">
    <source>
        <dbReference type="EMBL" id="KKN61746.1"/>
    </source>
</evidence>
<organism evidence="1">
    <name type="scientific">marine sediment metagenome</name>
    <dbReference type="NCBI Taxonomy" id="412755"/>
    <lineage>
        <taxon>unclassified sequences</taxon>
        <taxon>metagenomes</taxon>
        <taxon>ecological metagenomes</taxon>
    </lineage>
</organism>
<reference evidence="1" key="1">
    <citation type="journal article" date="2015" name="Nature">
        <title>Complex archaea that bridge the gap between prokaryotes and eukaryotes.</title>
        <authorList>
            <person name="Spang A."/>
            <person name="Saw J.H."/>
            <person name="Jorgensen S.L."/>
            <person name="Zaremba-Niedzwiedzka K."/>
            <person name="Martijn J."/>
            <person name="Lind A.E."/>
            <person name="van Eijk R."/>
            <person name="Schleper C."/>
            <person name="Guy L."/>
            <person name="Ettema T.J."/>
        </authorList>
    </citation>
    <scope>NUCLEOTIDE SEQUENCE</scope>
</reference>
<dbReference type="PANTHER" id="PTHR34387">
    <property type="entry name" value="SLR1258 PROTEIN"/>
    <property type="match status" value="1"/>
</dbReference>
<evidence type="ECO:0008006" key="2">
    <source>
        <dbReference type="Google" id="ProtNLM"/>
    </source>
</evidence>
<dbReference type="GO" id="GO:0006974">
    <property type="term" value="P:DNA damage response"/>
    <property type="evidence" value="ECO:0007669"/>
    <property type="project" value="TreeGrafter"/>
</dbReference>
<dbReference type="InterPro" id="IPR052022">
    <property type="entry name" value="26kDa_periplasmic_antigen"/>
</dbReference>
<name>A0A0F9UKJ8_9ZZZZ</name>
<dbReference type="Pfam" id="PF04402">
    <property type="entry name" value="SIMPL"/>
    <property type="match status" value="1"/>
</dbReference>